<dbReference type="Proteomes" id="UP000753724">
    <property type="component" value="Unassembled WGS sequence"/>
</dbReference>
<comment type="caution">
    <text evidence="2">The sequence shown here is derived from an EMBL/GenBank/DDBJ whole genome shotgun (WGS) entry which is preliminary data.</text>
</comment>
<sequence>MTKRGPLTDLGPIMQLAYLPSDFDAAIKHWTEVVGAGPFFLMENIQLGEMTYKGQPSDAMFSVAWAYWGDMQIELIRPENDAPSIYTGEYAVRDQLHHVCIVVDDLEAARAALNAAGAEILIEGKVGDTGGVFYADAGGGPGNIVEYVKLAEGGPELFAMMREAARGWDGSEPLRKLG</sequence>
<dbReference type="Gene3D" id="3.10.180.10">
    <property type="entry name" value="2,3-Dihydroxybiphenyl 1,2-Dioxygenase, domain 1"/>
    <property type="match status" value="1"/>
</dbReference>
<proteinExistence type="predicted"/>
<dbReference type="PROSITE" id="PS51819">
    <property type="entry name" value="VOC"/>
    <property type="match status" value="1"/>
</dbReference>
<dbReference type="SUPFAM" id="SSF54593">
    <property type="entry name" value="Glyoxalase/Bleomycin resistance protein/Dihydroxybiphenyl dioxygenase"/>
    <property type="match status" value="1"/>
</dbReference>
<feature type="domain" description="VOC" evidence="1">
    <location>
        <begin position="12"/>
        <end position="150"/>
    </location>
</feature>
<keyword evidence="3" id="KW-1185">Reference proteome</keyword>
<evidence type="ECO:0000313" key="3">
    <source>
        <dbReference type="Proteomes" id="UP000753724"/>
    </source>
</evidence>
<name>A0ABW9XHS7_9SPHN</name>
<dbReference type="RefSeq" id="WP_161720810.1">
    <property type="nucleotide sequence ID" value="NZ_JAAAPO010000008.1"/>
</dbReference>
<gene>
    <name evidence="2" type="ORF">GTZ99_16305</name>
</gene>
<organism evidence="2 3">
    <name type="scientific">Novosphingobium ovatum</name>
    <dbReference type="NCBI Taxonomy" id="1908523"/>
    <lineage>
        <taxon>Bacteria</taxon>
        <taxon>Pseudomonadati</taxon>
        <taxon>Pseudomonadota</taxon>
        <taxon>Alphaproteobacteria</taxon>
        <taxon>Sphingomonadales</taxon>
        <taxon>Sphingomonadaceae</taxon>
        <taxon>Novosphingobium</taxon>
    </lineage>
</organism>
<evidence type="ECO:0000259" key="1">
    <source>
        <dbReference type="PROSITE" id="PS51819"/>
    </source>
</evidence>
<dbReference type="EMBL" id="JAAAPO010000008">
    <property type="protein sequence ID" value="NBC38114.1"/>
    <property type="molecule type" value="Genomic_DNA"/>
</dbReference>
<accession>A0ABW9XHS7</accession>
<reference evidence="3" key="1">
    <citation type="submission" date="2020-01" db="EMBL/GenBank/DDBJ databases">
        <title>Sphingomonas sp. strain CSW-10.</title>
        <authorList>
            <person name="Chen W.-M."/>
        </authorList>
    </citation>
    <scope>NUCLEOTIDE SEQUENCE [LARGE SCALE GENOMIC DNA]</scope>
    <source>
        <strain evidence="3">FSY-8</strain>
    </source>
</reference>
<dbReference type="InterPro" id="IPR037523">
    <property type="entry name" value="VOC_core"/>
</dbReference>
<protein>
    <submittedName>
        <fullName evidence="2">VOC family protein</fullName>
    </submittedName>
</protein>
<dbReference type="InterPro" id="IPR029068">
    <property type="entry name" value="Glyas_Bleomycin-R_OHBP_Dase"/>
</dbReference>
<evidence type="ECO:0000313" key="2">
    <source>
        <dbReference type="EMBL" id="NBC38114.1"/>
    </source>
</evidence>
<dbReference type="Pfam" id="PF13669">
    <property type="entry name" value="Glyoxalase_4"/>
    <property type="match status" value="1"/>
</dbReference>